<dbReference type="EMBL" id="CP021023">
    <property type="protein sequence ID" value="ARN57210.1"/>
    <property type="molecule type" value="Genomic_DNA"/>
</dbReference>
<protein>
    <recommendedName>
        <fullName evidence="3">Replication-associated recombination protein A</fullName>
    </recommendedName>
</protein>
<evidence type="ECO:0000256" key="1">
    <source>
        <dbReference type="ARBA" id="ARBA00002393"/>
    </source>
</evidence>
<dbReference type="FunFam" id="3.40.50.300:FF:000137">
    <property type="entry name" value="Replication-associated recombination protein A"/>
    <property type="match status" value="1"/>
</dbReference>
<sequence length="454" mass="50081">MPLAARRFIILAMDELFKKQEEERILSNAPLAVRMRPENLDEFAGQSHFAGEGKLLRRMLDAGSLTSVLFYGPPGTGKTSLARVIANTINAHFEYLNAPSASVKDVRSITERAKSRLINSKAKTILFLDEIHRFSRTQQDSLLSEVEHGIIILIGATTENPFFSVNGPLISRSTLFEFKPLSEDDIKKLLERAMKDNRRGLGDTNLSISKDAINFIAEICDGDARRSLNALEVAVLSKKTGSGEVSLEDVRESVQKKQVAYDRKGDSHYDIASALQKSIRGSDPDAAVYWLARMIAGGEDVRFIARRAAVCAAEDIGNADPFATVLAASVVQVAEFVGLPEAQLPLSQLVTYLACAPKSNASAKAVWEAVADVENGRIADVPQNLKDTHYKGSKSLGRGMDYKYPHDYPGGIVPQNYSGLDQRKQYYNPADSGREKKIREILERNRAILDSNHQ</sequence>
<dbReference type="InterPro" id="IPR021886">
    <property type="entry name" value="MgsA_C"/>
</dbReference>
<evidence type="ECO:0000259" key="7">
    <source>
        <dbReference type="SMART" id="SM00382"/>
    </source>
</evidence>
<dbReference type="SMART" id="SM00382">
    <property type="entry name" value="AAA"/>
    <property type="match status" value="1"/>
</dbReference>
<keyword evidence="4" id="KW-0235">DNA replication</keyword>
<dbReference type="PANTHER" id="PTHR13779">
    <property type="entry name" value="WERNER HELICASE-INTERACTING PROTEIN 1 FAMILY MEMBER"/>
    <property type="match status" value="1"/>
</dbReference>
<dbReference type="InterPro" id="IPR008921">
    <property type="entry name" value="DNA_pol3_clamp-load_cplx_C"/>
</dbReference>
<organism evidence="8 9">
    <name type="scientific">Sedimentisphaera salicampi</name>
    <dbReference type="NCBI Taxonomy" id="1941349"/>
    <lineage>
        <taxon>Bacteria</taxon>
        <taxon>Pseudomonadati</taxon>
        <taxon>Planctomycetota</taxon>
        <taxon>Phycisphaerae</taxon>
        <taxon>Sedimentisphaerales</taxon>
        <taxon>Sedimentisphaeraceae</taxon>
        <taxon>Sedimentisphaera</taxon>
    </lineage>
</organism>
<comment type="function">
    <text evidence="1">DNA-dependent ATPase that plays important roles in cellular responses to stalled DNA replication processes.</text>
</comment>
<dbReference type="InterPro" id="IPR027417">
    <property type="entry name" value="P-loop_NTPase"/>
</dbReference>
<dbReference type="Pfam" id="PF12002">
    <property type="entry name" value="MgsA_C"/>
    <property type="match status" value="1"/>
</dbReference>
<dbReference type="STRING" id="1941349.STSP1_01608"/>
<dbReference type="Pfam" id="PF16193">
    <property type="entry name" value="AAA_assoc_2"/>
    <property type="match status" value="1"/>
</dbReference>
<dbReference type="InterPro" id="IPR051314">
    <property type="entry name" value="AAA_ATPase_RarA/MGS1/WRNIP1"/>
</dbReference>
<evidence type="ECO:0000256" key="5">
    <source>
        <dbReference type="ARBA" id="ARBA00022741"/>
    </source>
</evidence>
<feature type="domain" description="AAA+ ATPase" evidence="7">
    <location>
        <begin position="64"/>
        <end position="182"/>
    </location>
</feature>
<dbReference type="Gene3D" id="1.10.3710.10">
    <property type="entry name" value="DNA polymerase III clamp loader subunits, C-terminal domain"/>
    <property type="match status" value="1"/>
</dbReference>
<keyword evidence="9" id="KW-1185">Reference proteome</keyword>
<dbReference type="Proteomes" id="UP000193334">
    <property type="component" value="Chromosome"/>
</dbReference>
<dbReference type="CDD" id="cd18139">
    <property type="entry name" value="HLD_clamp_RarA"/>
    <property type="match status" value="1"/>
</dbReference>
<dbReference type="FunFam" id="1.20.272.10:FF:000001">
    <property type="entry name" value="Putative AAA family ATPase"/>
    <property type="match status" value="1"/>
</dbReference>
<gene>
    <name evidence="8" type="primary">rarA</name>
    <name evidence="8" type="ORF">STSP1_01608</name>
</gene>
<dbReference type="InterPro" id="IPR003959">
    <property type="entry name" value="ATPase_AAA_core"/>
</dbReference>
<dbReference type="GO" id="GO:0003677">
    <property type="term" value="F:DNA binding"/>
    <property type="evidence" value="ECO:0007669"/>
    <property type="project" value="InterPro"/>
</dbReference>
<evidence type="ECO:0000256" key="6">
    <source>
        <dbReference type="ARBA" id="ARBA00022840"/>
    </source>
</evidence>
<dbReference type="KEGG" id="pbp:STSP1_01608"/>
<dbReference type="CDD" id="cd00009">
    <property type="entry name" value="AAA"/>
    <property type="match status" value="1"/>
</dbReference>
<dbReference type="Gene3D" id="3.40.50.300">
    <property type="entry name" value="P-loop containing nucleotide triphosphate hydrolases"/>
    <property type="match status" value="1"/>
</dbReference>
<dbReference type="GO" id="GO:0000731">
    <property type="term" value="P:DNA synthesis involved in DNA repair"/>
    <property type="evidence" value="ECO:0007669"/>
    <property type="project" value="TreeGrafter"/>
</dbReference>
<dbReference type="Gene3D" id="1.20.272.10">
    <property type="match status" value="1"/>
</dbReference>
<dbReference type="GO" id="GO:0008047">
    <property type="term" value="F:enzyme activator activity"/>
    <property type="evidence" value="ECO:0007669"/>
    <property type="project" value="TreeGrafter"/>
</dbReference>
<dbReference type="InterPro" id="IPR003593">
    <property type="entry name" value="AAA+_ATPase"/>
</dbReference>
<evidence type="ECO:0000256" key="2">
    <source>
        <dbReference type="ARBA" id="ARBA00008959"/>
    </source>
</evidence>
<dbReference type="InterPro" id="IPR032423">
    <property type="entry name" value="AAA_assoc_2"/>
</dbReference>
<dbReference type="SUPFAM" id="SSF52540">
    <property type="entry name" value="P-loop containing nucleoside triphosphate hydrolases"/>
    <property type="match status" value="1"/>
</dbReference>
<keyword evidence="5" id="KW-0547">Nucleotide-binding</keyword>
<dbReference type="Gene3D" id="1.10.8.60">
    <property type="match status" value="1"/>
</dbReference>
<dbReference type="GO" id="GO:0005524">
    <property type="term" value="F:ATP binding"/>
    <property type="evidence" value="ECO:0007669"/>
    <property type="project" value="UniProtKB-KW"/>
</dbReference>
<evidence type="ECO:0000313" key="9">
    <source>
        <dbReference type="Proteomes" id="UP000193334"/>
    </source>
</evidence>
<keyword evidence="6" id="KW-0067">ATP-binding</keyword>
<dbReference type="SUPFAM" id="SSF48019">
    <property type="entry name" value="post-AAA+ oligomerization domain-like"/>
    <property type="match status" value="1"/>
</dbReference>
<evidence type="ECO:0000256" key="4">
    <source>
        <dbReference type="ARBA" id="ARBA00022705"/>
    </source>
</evidence>
<accession>A0A1W6LN33</accession>
<evidence type="ECO:0000313" key="8">
    <source>
        <dbReference type="EMBL" id="ARN57210.1"/>
    </source>
</evidence>
<dbReference type="GO" id="GO:0006261">
    <property type="term" value="P:DNA-templated DNA replication"/>
    <property type="evidence" value="ECO:0007669"/>
    <property type="project" value="TreeGrafter"/>
</dbReference>
<comment type="similarity">
    <text evidence="2">Belongs to the AAA ATPase family. RarA/MGS1/WRNIP1 subfamily.</text>
</comment>
<dbReference type="Pfam" id="PF00004">
    <property type="entry name" value="AAA"/>
    <property type="match status" value="1"/>
</dbReference>
<dbReference type="FunFam" id="1.10.8.60:FF:000029">
    <property type="entry name" value="Replication-associated recombination protein A"/>
    <property type="match status" value="1"/>
</dbReference>
<dbReference type="GO" id="GO:0016887">
    <property type="term" value="F:ATP hydrolysis activity"/>
    <property type="evidence" value="ECO:0007669"/>
    <property type="project" value="InterPro"/>
</dbReference>
<dbReference type="AlphaFoldDB" id="A0A1W6LN33"/>
<name>A0A1W6LN33_9BACT</name>
<proteinExistence type="inferred from homology"/>
<dbReference type="GO" id="GO:0017116">
    <property type="term" value="F:single-stranded DNA helicase activity"/>
    <property type="evidence" value="ECO:0007669"/>
    <property type="project" value="TreeGrafter"/>
</dbReference>
<evidence type="ECO:0000256" key="3">
    <source>
        <dbReference type="ARBA" id="ARBA00020776"/>
    </source>
</evidence>
<dbReference type="PANTHER" id="PTHR13779:SF7">
    <property type="entry name" value="ATPASE WRNIP1"/>
    <property type="match status" value="1"/>
</dbReference>
<reference evidence="9" key="1">
    <citation type="submission" date="2017-04" db="EMBL/GenBank/DDBJ databases">
        <title>Comparative genomics and description of representatives of a novel lineage of planctomycetes thriving in anoxic sediments.</title>
        <authorList>
            <person name="Spring S."/>
            <person name="Bunk B."/>
            <person name="Sproer C."/>
        </authorList>
    </citation>
    <scope>NUCLEOTIDE SEQUENCE [LARGE SCALE GENOMIC DNA]</scope>
    <source>
        <strain evidence="9">ST-PulAB-D4</strain>
    </source>
</reference>